<evidence type="ECO:0000259" key="4">
    <source>
        <dbReference type="PROSITE" id="PS51898"/>
    </source>
</evidence>
<dbReference type="AlphaFoldDB" id="A0A3N5ZDL0"/>
<feature type="domain" description="Tyr recombinase" evidence="4">
    <location>
        <begin position="239"/>
        <end position="415"/>
    </location>
</feature>
<dbReference type="PANTHER" id="PTHR30629">
    <property type="entry name" value="PROPHAGE INTEGRASE"/>
    <property type="match status" value="1"/>
</dbReference>
<sequence length="446" mass="49967">MASANTSTKVNFTAGRVADFSCPEGKREAFLWDAKTQGLGLRAFASGKKTYIYQAWINGKTRRAVIGPSEVFDIGQARKEAEKLAVQASQNIPPAKVKREKAAAERAEERELLRGRVTLGEVWEEYVKANKSDWGDRHIEHHFKATQKPGLPLKRGKGVTKAGCLNSLISTKLADFNDRKIEQWLREESKTRPGVAAQTYRMLFACLNWASEQEQYIGLIKPDKLKTKAIKKRVPKLAPKSDVLQKEQLAGFFTYVRQISDPVVSAYLQTLLLTGARRNELTGLKWEDIDFTWSTLAIRDKATSKGQDAGLRVIPLTPYVASLLINLPRRNQWVFSSPRSASGRLQEPKKSFQQAKALAGIEITLHGLRRSFSTLSEWVEVPTGVVAQIMGHKPSATAEKHYKQRPIDLLRKWHSKLEGWILEQAGLVQPAVPVQRLNVVGGVHDV</sequence>
<dbReference type="GO" id="GO:0015074">
    <property type="term" value="P:DNA integration"/>
    <property type="evidence" value="ECO:0007669"/>
    <property type="project" value="UniProtKB-KW"/>
</dbReference>
<keyword evidence="3" id="KW-0233">DNA recombination</keyword>
<dbReference type="SUPFAM" id="SSF56349">
    <property type="entry name" value="DNA breaking-rejoining enzymes"/>
    <property type="match status" value="1"/>
</dbReference>
<evidence type="ECO:0000256" key="2">
    <source>
        <dbReference type="ARBA" id="ARBA00022908"/>
    </source>
</evidence>
<dbReference type="EMBL" id="RPOK01000001">
    <property type="protein sequence ID" value="RPJ68228.1"/>
    <property type="molecule type" value="Genomic_DNA"/>
</dbReference>
<organism evidence="5 6">
    <name type="scientific">Alteromonas sediminis</name>
    <dbReference type="NCBI Taxonomy" id="2259342"/>
    <lineage>
        <taxon>Bacteria</taxon>
        <taxon>Pseudomonadati</taxon>
        <taxon>Pseudomonadota</taxon>
        <taxon>Gammaproteobacteria</taxon>
        <taxon>Alteromonadales</taxon>
        <taxon>Alteromonadaceae</taxon>
        <taxon>Alteromonas/Salinimonas group</taxon>
        <taxon>Alteromonas</taxon>
    </lineage>
</organism>
<dbReference type="InterPro" id="IPR050808">
    <property type="entry name" value="Phage_Integrase"/>
</dbReference>
<dbReference type="Gene3D" id="1.10.443.10">
    <property type="entry name" value="Intergrase catalytic core"/>
    <property type="match status" value="1"/>
</dbReference>
<evidence type="ECO:0000313" key="5">
    <source>
        <dbReference type="EMBL" id="RPJ68228.1"/>
    </source>
</evidence>
<name>A0A3N5ZDL0_9ALTE</name>
<dbReference type="InterPro" id="IPR013762">
    <property type="entry name" value="Integrase-like_cat_sf"/>
</dbReference>
<dbReference type="Pfam" id="PF13356">
    <property type="entry name" value="Arm-DNA-bind_3"/>
    <property type="match status" value="1"/>
</dbReference>
<dbReference type="GO" id="GO:0006310">
    <property type="term" value="P:DNA recombination"/>
    <property type="evidence" value="ECO:0007669"/>
    <property type="project" value="UniProtKB-KW"/>
</dbReference>
<evidence type="ECO:0000313" key="6">
    <source>
        <dbReference type="Proteomes" id="UP000275281"/>
    </source>
</evidence>
<dbReference type="OrthoDB" id="9795573at2"/>
<comment type="caution">
    <text evidence="5">The sequence shown here is derived from an EMBL/GenBank/DDBJ whole genome shotgun (WGS) entry which is preliminary data.</text>
</comment>
<proteinExistence type="inferred from homology"/>
<dbReference type="Proteomes" id="UP000275281">
    <property type="component" value="Unassembled WGS sequence"/>
</dbReference>
<reference evidence="5 6" key="1">
    <citation type="submission" date="2018-11" db="EMBL/GenBank/DDBJ databases">
        <authorList>
            <person name="Ye M.-Q."/>
            <person name="Du Z.-J."/>
        </authorList>
    </citation>
    <scope>NUCLEOTIDE SEQUENCE [LARGE SCALE GENOMIC DNA]</scope>
    <source>
        <strain evidence="5 6">U0105</strain>
    </source>
</reference>
<accession>A0A3N5ZDL0</accession>
<dbReference type="InterPro" id="IPR025166">
    <property type="entry name" value="Integrase_DNA_bind_dom"/>
</dbReference>
<dbReference type="InterPro" id="IPR011010">
    <property type="entry name" value="DNA_brk_join_enz"/>
</dbReference>
<evidence type="ECO:0000256" key="1">
    <source>
        <dbReference type="ARBA" id="ARBA00008857"/>
    </source>
</evidence>
<gene>
    <name evidence="5" type="ORF">DRW07_02130</name>
</gene>
<dbReference type="Gene3D" id="3.30.160.390">
    <property type="entry name" value="Integrase, DNA-binding domain"/>
    <property type="match status" value="1"/>
</dbReference>
<dbReference type="Pfam" id="PF00589">
    <property type="entry name" value="Phage_integrase"/>
    <property type="match status" value="1"/>
</dbReference>
<comment type="similarity">
    <text evidence="1">Belongs to the 'phage' integrase family.</text>
</comment>
<dbReference type="GO" id="GO:0003677">
    <property type="term" value="F:DNA binding"/>
    <property type="evidence" value="ECO:0007669"/>
    <property type="project" value="InterPro"/>
</dbReference>
<evidence type="ECO:0000256" key="3">
    <source>
        <dbReference type="ARBA" id="ARBA00023172"/>
    </source>
</evidence>
<protein>
    <submittedName>
        <fullName evidence="5">DUF4102 domain-containing protein</fullName>
    </submittedName>
</protein>
<dbReference type="InterPro" id="IPR002104">
    <property type="entry name" value="Integrase_catalytic"/>
</dbReference>
<keyword evidence="6" id="KW-1185">Reference proteome</keyword>
<dbReference type="PROSITE" id="PS51898">
    <property type="entry name" value="TYR_RECOMBINASE"/>
    <property type="match status" value="1"/>
</dbReference>
<dbReference type="InterPro" id="IPR038488">
    <property type="entry name" value="Integrase_DNA-bd_sf"/>
</dbReference>
<dbReference type="RefSeq" id="WP_124026230.1">
    <property type="nucleotide sequence ID" value="NZ_JBHRSN010000005.1"/>
</dbReference>
<dbReference type="PANTHER" id="PTHR30629:SF6">
    <property type="entry name" value="PROPHAGE INTEGRASE INTA-RELATED"/>
    <property type="match status" value="1"/>
</dbReference>
<keyword evidence="2" id="KW-0229">DNA integration</keyword>